<sequence>MRDFKAKKGSLKSKTERRLAKWLYGIGRCCLFGKLSASRRCSVACRFGKDFRLPQSWQQQPIAPHAIQAQRQPENVFGGCFYFAETRFARFQAVPLSGADLLPAQAFRRLPRAEASPCTPRAKPVQAAQTLPPRFGSLKHKMAQFAR</sequence>
<organism evidence="1 2">
    <name type="scientific">Kingella bonacorsii</name>
    <dbReference type="NCBI Taxonomy" id="2796361"/>
    <lineage>
        <taxon>Bacteria</taxon>
        <taxon>Pseudomonadati</taxon>
        <taxon>Pseudomonadota</taxon>
        <taxon>Betaproteobacteria</taxon>
        <taxon>Neisseriales</taxon>
        <taxon>Neisseriaceae</taxon>
        <taxon>Kingella</taxon>
    </lineage>
</organism>
<reference evidence="1 2" key="1">
    <citation type="journal article" date="2021" name="Pathogens">
        <title>Isolation and Characterization of Kingella bonacorsii sp. nov., A Novel Kingella Species Detected in a Stable Periodontitis Subject.</title>
        <authorList>
            <person name="Antezack A."/>
            <person name="Boxberger M."/>
            <person name="Rolland C."/>
            <person name="Monnet-Corti V."/>
            <person name="La Scola B."/>
        </authorList>
    </citation>
    <scope>NUCLEOTIDE SEQUENCE [LARGE SCALE GENOMIC DNA]</scope>
    <source>
        <strain evidence="1 2">Marseille-Q4569</strain>
    </source>
</reference>
<protein>
    <submittedName>
        <fullName evidence="1">Uncharacterized protein</fullName>
    </submittedName>
</protein>
<gene>
    <name evidence="1" type="ORF">JDW22_00715</name>
</gene>
<evidence type="ECO:0000313" key="2">
    <source>
        <dbReference type="Proteomes" id="UP000614058"/>
    </source>
</evidence>
<dbReference type="RefSeq" id="WP_200520958.1">
    <property type="nucleotide sequence ID" value="NZ_JAEHNZ010000001.1"/>
</dbReference>
<keyword evidence="2" id="KW-1185">Reference proteome</keyword>
<dbReference type="EMBL" id="JAEHNZ010000001">
    <property type="protein sequence ID" value="MBK0395138.1"/>
    <property type="molecule type" value="Genomic_DNA"/>
</dbReference>
<dbReference type="Proteomes" id="UP000614058">
    <property type="component" value="Unassembled WGS sequence"/>
</dbReference>
<accession>A0ABS1BPD4</accession>
<name>A0ABS1BPD4_9NEIS</name>
<comment type="caution">
    <text evidence="1">The sequence shown here is derived from an EMBL/GenBank/DDBJ whole genome shotgun (WGS) entry which is preliminary data.</text>
</comment>
<evidence type="ECO:0000313" key="1">
    <source>
        <dbReference type="EMBL" id="MBK0395138.1"/>
    </source>
</evidence>
<proteinExistence type="predicted"/>